<feature type="region of interest" description="Disordered" evidence="1">
    <location>
        <begin position="58"/>
        <end position="114"/>
    </location>
</feature>
<sequence length="139" mass="15769">MATSFLTIVINFRVCRLRCDLYQLKRASYYEKSVMNHFTMSCSAFVAHCHRPLRRARHARDAGEALPRRCRLSEGDEAQGRVPVSKEQGESRASLQSPETSELRRSREVGTATTLPRDGELDLIEWINGYRLEGAPISA</sequence>
<organism evidence="2">
    <name type="scientific">Albugo laibachii Nc14</name>
    <dbReference type="NCBI Taxonomy" id="890382"/>
    <lineage>
        <taxon>Eukaryota</taxon>
        <taxon>Sar</taxon>
        <taxon>Stramenopiles</taxon>
        <taxon>Oomycota</taxon>
        <taxon>Peronosporomycetes</taxon>
        <taxon>Albuginales</taxon>
        <taxon>Albuginaceae</taxon>
        <taxon>Albugo</taxon>
    </lineage>
</organism>
<proteinExistence type="predicted"/>
<gene>
    <name evidence="2" type="primary">AlNc14C387G11266</name>
    <name evidence="2" type="ORF">ALNC14_127050</name>
</gene>
<evidence type="ECO:0000256" key="1">
    <source>
        <dbReference type="SAM" id="MobiDB-lite"/>
    </source>
</evidence>
<dbReference type="HOGENOM" id="CLU_1848782_0_0_1"/>
<protein>
    <submittedName>
        <fullName evidence="2">AlNc14C387G11266 protein</fullName>
    </submittedName>
</protein>
<reference evidence="2" key="2">
    <citation type="submission" date="2011-02" db="EMBL/GenBank/DDBJ databases">
        <authorList>
            <person name="MacLean D."/>
        </authorList>
    </citation>
    <scope>NUCLEOTIDE SEQUENCE</scope>
</reference>
<feature type="compositionally biased region" description="Basic and acidic residues" evidence="1">
    <location>
        <begin position="59"/>
        <end position="74"/>
    </location>
</feature>
<name>F0WYK3_9STRA</name>
<dbReference type="AlphaFoldDB" id="F0WYK3"/>
<feature type="compositionally biased region" description="Polar residues" evidence="1">
    <location>
        <begin position="91"/>
        <end position="100"/>
    </location>
</feature>
<reference evidence="2" key="1">
    <citation type="journal article" date="2011" name="PLoS Biol.">
        <title>Gene gain and loss during evolution of obligate parasitism in the white rust pathogen of Arabidopsis thaliana.</title>
        <authorList>
            <person name="Kemen E."/>
            <person name="Gardiner A."/>
            <person name="Schultz-Larsen T."/>
            <person name="Kemen A.C."/>
            <person name="Balmuth A.L."/>
            <person name="Robert-Seilaniantz A."/>
            <person name="Bailey K."/>
            <person name="Holub E."/>
            <person name="Studholme D.J."/>
            <person name="Maclean D."/>
            <person name="Jones J.D."/>
        </authorList>
    </citation>
    <scope>NUCLEOTIDE SEQUENCE</scope>
</reference>
<evidence type="ECO:0000313" key="2">
    <source>
        <dbReference type="EMBL" id="CCA26561.1"/>
    </source>
</evidence>
<accession>F0WYK3</accession>
<dbReference type="EMBL" id="FR824431">
    <property type="protein sequence ID" value="CCA26561.1"/>
    <property type="molecule type" value="Genomic_DNA"/>
</dbReference>